<evidence type="ECO:0000313" key="2">
    <source>
        <dbReference type="Proteomes" id="UP000679307"/>
    </source>
</evidence>
<accession>A0ABX8EDP7</accession>
<evidence type="ECO:0000313" key="1">
    <source>
        <dbReference type="EMBL" id="QVT78570.1"/>
    </source>
</evidence>
<reference evidence="1 2" key="1">
    <citation type="submission" date="2021-05" db="EMBL/GenBank/DDBJ databases">
        <title>Complete genome of Nocardioides aquaticus KCTC 9944T isolated from meromictic and hypersaline Ekho Lake, Antarctica.</title>
        <authorList>
            <person name="Hwang K."/>
            <person name="Kim K.M."/>
            <person name="Choe H."/>
        </authorList>
    </citation>
    <scope>NUCLEOTIDE SEQUENCE [LARGE SCALE GENOMIC DNA]</scope>
    <source>
        <strain evidence="1 2">KCTC 9944</strain>
    </source>
</reference>
<dbReference type="InterPro" id="IPR053191">
    <property type="entry name" value="DcsG_Biosynth_Enzyme"/>
</dbReference>
<keyword evidence="1" id="KW-0436">Ligase</keyword>
<protein>
    <submittedName>
        <fullName evidence="1">Cycloserine biosynthesis protein DcsG</fullName>
        <ecNumber evidence="1">6.3.3.5</ecNumber>
    </submittedName>
</protein>
<dbReference type="RefSeq" id="WP_214058141.1">
    <property type="nucleotide sequence ID" value="NZ_CP075371.1"/>
</dbReference>
<dbReference type="Gene3D" id="3.30.1490.20">
    <property type="entry name" value="ATP-grasp fold, A domain"/>
    <property type="match status" value="1"/>
</dbReference>
<gene>
    <name evidence="1" type="primary">dcsG</name>
    <name evidence="1" type="ORF">ENKNEFLB_00948</name>
</gene>
<dbReference type="EC" id="6.3.3.5" evidence="1"/>
<dbReference type="InterPro" id="IPR013815">
    <property type="entry name" value="ATP_grasp_subdomain_1"/>
</dbReference>
<proteinExistence type="predicted"/>
<dbReference type="Proteomes" id="UP000679307">
    <property type="component" value="Chromosome"/>
</dbReference>
<dbReference type="EMBL" id="CP075371">
    <property type="protein sequence ID" value="QVT78570.1"/>
    <property type="molecule type" value="Genomic_DNA"/>
</dbReference>
<dbReference type="SUPFAM" id="SSF56059">
    <property type="entry name" value="Glutathione synthetase ATP-binding domain-like"/>
    <property type="match status" value="1"/>
</dbReference>
<name>A0ABX8EDP7_9ACTN</name>
<dbReference type="PANTHER" id="PTHR39217">
    <property type="match status" value="1"/>
</dbReference>
<organism evidence="1 2">
    <name type="scientific">Nocardioides aquaticus</name>
    <dbReference type="NCBI Taxonomy" id="160826"/>
    <lineage>
        <taxon>Bacteria</taxon>
        <taxon>Bacillati</taxon>
        <taxon>Actinomycetota</taxon>
        <taxon>Actinomycetes</taxon>
        <taxon>Propionibacteriales</taxon>
        <taxon>Nocardioidaceae</taxon>
        <taxon>Nocardioides</taxon>
    </lineage>
</organism>
<dbReference type="GO" id="GO:0016874">
    <property type="term" value="F:ligase activity"/>
    <property type="evidence" value="ECO:0007669"/>
    <property type="project" value="UniProtKB-KW"/>
</dbReference>
<sequence>MSTRPTVLLATFDLLPAGEGGGHLLPEALGAAGVDASWAVWSDPAVDWAAADLVAVRSTWDYHRRLPAFLAWTRRVEADGHLLGNAAVMAWNADKSYLLDLAEDLPVVPTELVDAPGLVPALEAGLARHGTVVLKPRTGAGGTGVVVASRSDDPRLSALGGDAWLLQPLVASVRTTGERSLFVLDGRVVSQVDKVAAGEDDEVRVHPRYGGMMRPVAPDPAAVALAERTMAVVGERHGGPLPYGRVDLLEVHGELCVSEVEVIEPGLYLDLVPGNATAFAATVVRALAAR</sequence>
<dbReference type="PANTHER" id="PTHR39217:SF1">
    <property type="entry name" value="GLUTATHIONE SYNTHETASE"/>
    <property type="match status" value="1"/>
</dbReference>
<dbReference type="Gene3D" id="3.30.470.20">
    <property type="entry name" value="ATP-grasp fold, B domain"/>
    <property type="match status" value="1"/>
</dbReference>
<keyword evidence="2" id="KW-1185">Reference proteome</keyword>